<dbReference type="Pfam" id="PF03208">
    <property type="entry name" value="PRA1"/>
    <property type="match status" value="1"/>
</dbReference>
<sequence length="191" mass="20416">MSKYGTIPTSSSPGGVPLGGASPLDFISRAKARGASALATRRPWRELGDIHALGLPPSLGDAYLRVRANLAHFAMNYAIVVLVVVFLSLLWHPISLIVFLVCMLAWLVLYFLRDEPLVLFGRVVGDGVVLAVLAAITLVLLLLTGATANILSSLLIGLVLVVLHAALHKSEDNVDDEAGRWYTPVPPPPSH</sequence>
<dbReference type="EMBL" id="RWGY01000026">
    <property type="protein sequence ID" value="TVU21373.1"/>
    <property type="molecule type" value="Genomic_DNA"/>
</dbReference>
<evidence type="ECO:0000256" key="7">
    <source>
        <dbReference type="RuleBase" id="RU363107"/>
    </source>
</evidence>
<organism evidence="8 9">
    <name type="scientific">Eragrostis curvula</name>
    <name type="common">weeping love grass</name>
    <dbReference type="NCBI Taxonomy" id="38414"/>
    <lineage>
        <taxon>Eukaryota</taxon>
        <taxon>Viridiplantae</taxon>
        <taxon>Streptophyta</taxon>
        <taxon>Embryophyta</taxon>
        <taxon>Tracheophyta</taxon>
        <taxon>Spermatophyta</taxon>
        <taxon>Magnoliopsida</taxon>
        <taxon>Liliopsida</taxon>
        <taxon>Poales</taxon>
        <taxon>Poaceae</taxon>
        <taxon>PACMAD clade</taxon>
        <taxon>Chloridoideae</taxon>
        <taxon>Eragrostideae</taxon>
        <taxon>Eragrostidinae</taxon>
        <taxon>Eragrostis</taxon>
    </lineage>
</organism>
<gene>
    <name evidence="8" type="ORF">EJB05_31003</name>
</gene>
<keyword evidence="9" id="KW-1185">Reference proteome</keyword>
<keyword evidence="6 7" id="KW-0472">Membrane</keyword>
<dbReference type="PANTHER" id="PTHR19317:SF2">
    <property type="entry name" value="PRA1 FAMILY PROTEIN F2"/>
    <property type="match status" value="1"/>
</dbReference>
<protein>
    <recommendedName>
        <fullName evidence="7">PRA1 family protein</fullName>
    </recommendedName>
</protein>
<name>A0A5J9UCG4_9POAL</name>
<keyword evidence="7" id="KW-0813">Transport</keyword>
<evidence type="ECO:0000256" key="1">
    <source>
        <dbReference type="ARBA" id="ARBA00002501"/>
    </source>
</evidence>
<evidence type="ECO:0000256" key="2">
    <source>
        <dbReference type="ARBA" id="ARBA00004141"/>
    </source>
</evidence>
<comment type="subcellular location">
    <subcellularLocation>
        <location evidence="2 7">Membrane</location>
        <topology evidence="2 7">Multi-pass membrane protein</topology>
    </subcellularLocation>
</comment>
<evidence type="ECO:0000313" key="8">
    <source>
        <dbReference type="EMBL" id="TVU21373.1"/>
    </source>
</evidence>
<dbReference type="GO" id="GO:0016192">
    <property type="term" value="P:vesicle-mediated transport"/>
    <property type="evidence" value="ECO:0007669"/>
    <property type="project" value="UniProtKB-ARBA"/>
</dbReference>
<keyword evidence="5 7" id="KW-1133">Transmembrane helix</keyword>
<dbReference type="AlphaFoldDB" id="A0A5J9UCG4"/>
<proteinExistence type="inferred from homology"/>
<evidence type="ECO:0000256" key="4">
    <source>
        <dbReference type="ARBA" id="ARBA00022692"/>
    </source>
</evidence>
<dbReference type="InterPro" id="IPR004895">
    <property type="entry name" value="Prenylated_rab_accept_PRA1"/>
</dbReference>
<feature type="transmembrane region" description="Helical" evidence="7">
    <location>
        <begin position="150"/>
        <end position="167"/>
    </location>
</feature>
<dbReference type="GO" id="GO:0005794">
    <property type="term" value="C:Golgi apparatus"/>
    <property type="evidence" value="ECO:0007669"/>
    <property type="project" value="TreeGrafter"/>
</dbReference>
<reference evidence="8 9" key="1">
    <citation type="journal article" date="2019" name="Sci. Rep.">
        <title>A high-quality genome of Eragrostis curvula grass provides insights into Poaceae evolution and supports new strategies to enhance forage quality.</title>
        <authorList>
            <person name="Carballo J."/>
            <person name="Santos B.A.C.M."/>
            <person name="Zappacosta D."/>
            <person name="Garbus I."/>
            <person name="Selva J.P."/>
            <person name="Gallo C.A."/>
            <person name="Diaz A."/>
            <person name="Albertini E."/>
            <person name="Caccamo M."/>
            <person name="Echenique V."/>
        </authorList>
    </citation>
    <scope>NUCLEOTIDE SEQUENCE [LARGE SCALE GENOMIC DNA]</scope>
    <source>
        <strain evidence="9">cv. Victoria</strain>
        <tissue evidence="8">Leaf</tissue>
    </source>
</reference>
<accession>A0A5J9UCG4</accession>
<comment type="caution">
    <text evidence="8">The sequence shown here is derived from an EMBL/GenBank/DDBJ whole genome shotgun (WGS) entry which is preliminary data.</text>
</comment>
<dbReference type="PANTHER" id="PTHR19317">
    <property type="entry name" value="PRENYLATED RAB ACCEPTOR 1-RELATED"/>
    <property type="match status" value="1"/>
</dbReference>
<comment type="function">
    <text evidence="1 7">May be involved in both secretory and endocytic intracellular trafficking in the endosomal/prevacuolar compartments.</text>
</comment>
<dbReference type="GO" id="GO:0016020">
    <property type="term" value="C:membrane"/>
    <property type="evidence" value="ECO:0007669"/>
    <property type="project" value="UniProtKB-SubCell"/>
</dbReference>
<feature type="transmembrane region" description="Helical" evidence="7">
    <location>
        <begin position="94"/>
        <end position="112"/>
    </location>
</feature>
<dbReference type="OrthoDB" id="63113at2759"/>
<comment type="similarity">
    <text evidence="3 7">Belongs to the PRA1 family.</text>
</comment>
<feature type="transmembrane region" description="Helical" evidence="7">
    <location>
        <begin position="70"/>
        <end position="88"/>
    </location>
</feature>
<evidence type="ECO:0000256" key="3">
    <source>
        <dbReference type="ARBA" id="ARBA00006483"/>
    </source>
</evidence>
<feature type="transmembrane region" description="Helical" evidence="7">
    <location>
        <begin position="124"/>
        <end position="144"/>
    </location>
</feature>
<dbReference type="Gramene" id="TVU21373">
    <property type="protein sequence ID" value="TVU21373"/>
    <property type="gene ID" value="EJB05_31003"/>
</dbReference>
<evidence type="ECO:0000256" key="5">
    <source>
        <dbReference type="ARBA" id="ARBA00022989"/>
    </source>
</evidence>
<dbReference type="Proteomes" id="UP000324897">
    <property type="component" value="Unassembled WGS sequence"/>
</dbReference>
<dbReference type="GO" id="GO:0005783">
    <property type="term" value="C:endoplasmic reticulum"/>
    <property type="evidence" value="ECO:0007669"/>
    <property type="project" value="TreeGrafter"/>
</dbReference>
<keyword evidence="4 7" id="KW-0812">Transmembrane</keyword>
<evidence type="ECO:0000256" key="6">
    <source>
        <dbReference type="ARBA" id="ARBA00023136"/>
    </source>
</evidence>
<evidence type="ECO:0000313" key="9">
    <source>
        <dbReference type="Proteomes" id="UP000324897"/>
    </source>
</evidence>